<dbReference type="SUPFAM" id="SSF48452">
    <property type="entry name" value="TPR-like"/>
    <property type="match status" value="2"/>
</dbReference>
<dbReference type="Proteomes" id="UP000183760">
    <property type="component" value="Unassembled WGS sequence"/>
</dbReference>
<evidence type="ECO:0000313" key="12">
    <source>
        <dbReference type="Proteomes" id="UP000321514"/>
    </source>
</evidence>
<dbReference type="Gene3D" id="1.25.40.10">
    <property type="entry name" value="Tetratricopeptide repeat domain"/>
    <property type="match status" value="2"/>
</dbReference>
<evidence type="ECO:0000256" key="6">
    <source>
        <dbReference type="PROSITE-ProRule" id="PRU10141"/>
    </source>
</evidence>
<dbReference type="Pfam" id="PF13490">
    <property type="entry name" value="zf-HC2"/>
    <property type="match status" value="1"/>
</dbReference>
<evidence type="ECO:0000256" key="2">
    <source>
        <dbReference type="ARBA" id="ARBA00022741"/>
    </source>
</evidence>
<dbReference type="SMART" id="SM00028">
    <property type="entry name" value="TPR"/>
    <property type="match status" value="6"/>
</dbReference>
<dbReference type="EMBL" id="FOIB01000008">
    <property type="protein sequence ID" value="SEU30220.1"/>
    <property type="molecule type" value="Genomic_DNA"/>
</dbReference>
<organism evidence="9 12">
    <name type="scientific">Myxococcus fulvus</name>
    <dbReference type="NCBI Taxonomy" id="33"/>
    <lineage>
        <taxon>Bacteria</taxon>
        <taxon>Pseudomonadati</taxon>
        <taxon>Myxococcota</taxon>
        <taxon>Myxococcia</taxon>
        <taxon>Myxococcales</taxon>
        <taxon>Cystobacterineae</taxon>
        <taxon>Myxococcaceae</taxon>
        <taxon>Myxococcus</taxon>
    </lineage>
</organism>
<dbReference type="InterPro" id="IPR019734">
    <property type="entry name" value="TPR_rpt"/>
</dbReference>
<keyword evidence="3 9" id="KW-0418">Kinase</keyword>
<feature type="binding site" evidence="6">
    <location>
        <position position="110"/>
    </location>
    <ligand>
        <name>ATP</name>
        <dbReference type="ChEBI" id="CHEBI:30616"/>
    </ligand>
</feature>
<evidence type="ECO:0000256" key="1">
    <source>
        <dbReference type="ARBA" id="ARBA00022679"/>
    </source>
</evidence>
<dbReference type="Proteomes" id="UP000321514">
    <property type="component" value="Unassembled WGS sequence"/>
</dbReference>
<proteinExistence type="predicted"/>
<name>A0A511T3A9_MYXFU</name>
<dbReference type="AlphaFoldDB" id="A0A511T3A9"/>
<dbReference type="Gene3D" id="3.30.200.20">
    <property type="entry name" value="Phosphorylase Kinase, domain 1"/>
    <property type="match status" value="1"/>
</dbReference>
<dbReference type="OrthoDB" id="9801841at2"/>
<evidence type="ECO:0000256" key="5">
    <source>
        <dbReference type="PROSITE-ProRule" id="PRU00339"/>
    </source>
</evidence>
<keyword evidence="1" id="KW-0808">Transferase</keyword>
<evidence type="ECO:0000256" key="3">
    <source>
        <dbReference type="ARBA" id="ARBA00022777"/>
    </source>
</evidence>
<keyword evidence="2 6" id="KW-0547">Nucleotide-binding</keyword>
<protein>
    <submittedName>
        <fullName evidence="9">Serine/threonine protein kinase</fullName>
    </submittedName>
</protein>
<feature type="region of interest" description="Disordered" evidence="7">
    <location>
        <begin position="47"/>
        <end position="74"/>
    </location>
</feature>
<dbReference type="InterPro" id="IPR011009">
    <property type="entry name" value="Kinase-like_dom_sf"/>
</dbReference>
<keyword evidence="5" id="KW-0802">TPR repeat</keyword>
<keyword evidence="9" id="KW-0723">Serine/threonine-protein kinase</keyword>
<dbReference type="Pfam" id="PF13374">
    <property type="entry name" value="TPR_10"/>
    <property type="match status" value="1"/>
</dbReference>
<dbReference type="EMBL" id="BJXR01000030">
    <property type="protein sequence ID" value="GEN08645.1"/>
    <property type="molecule type" value="Genomic_DNA"/>
</dbReference>
<reference evidence="9 12" key="2">
    <citation type="submission" date="2019-07" db="EMBL/GenBank/DDBJ databases">
        <title>Whole genome shotgun sequence of Myxococcus fulvus NBRC 100333.</title>
        <authorList>
            <person name="Hosoyama A."/>
            <person name="Uohara A."/>
            <person name="Ohji S."/>
            <person name="Ichikawa N."/>
        </authorList>
    </citation>
    <scope>NUCLEOTIDE SEQUENCE [LARGE SCALE GENOMIC DNA]</scope>
    <source>
        <strain evidence="9 12">NBRC 100333</strain>
    </source>
</reference>
<feature type="domain" description="Protein kinase" evidence="8">
    <location>
        <begin position="81"/>
        <end position="354"/>
    </location>
</feature>
<dbReference type="Pfam" id="PF13424">
    <property type="entry name" value="TPR_12"/>
    <property type="match status" value="3"/>
</dbReference>
<evidence type="ECO:0000256" key="4">
    <source>
        <dbReference type="ARBA" id="ARBA00022840"/>
    </source>
</evidence>
<dbReference type="Gene3D" id="1.10.510.10">
    <property type="entry name" value="Transferase(Phosphotransferase) domain 1"/>
    <property type="match status" value="1"/>
</dbReference>
<dbReference type="InterPro" id="IPR011990">
    <property type="entry name" value="TPR-like_helical_dom_sf"/>
</dbReference>
<dbReference type="PROSITE" id="PS50005">
    <property type="entry name" value="TPR"/>
    <property type="match status" value="1"/>
</dbReference>
<dbReference type="GO" id="GO:0004674">
    <property type="term" value="F:protein serine/threonine kinase activity"/>
    <property type="evidence" value="ECO:0007669"/>
    <property type="project" value="UniProtKB-KW"/>
</dbReference>
<dbReference type="PROSITE" id="PS50011">
    <property type="entry name" value="PROTEIN_KINASE_DOM"/>
    <property type="match status" value="1"/>
</dbReference>
<dbReference type="InterPro" id="IPR041916">
    <property type="entry name" value="Anti_sigma_zinc_sf"/>
</dbReference>
<dbReference type="PANTHER" id="PTHR43289">
    <property type="entry name" value="MITOGEN-ACTIVATED PROTEIN KINASE KINASE KINASE 20-RELATED"/>
    <property type="match status" value="1"/>
</dbReference>
<evidence type="ECO:0000313" key="10">
    <source>
        <dbReference type="EMBL" id="SEU30220.1"/>
    </source>
</evidence>
<evidence type="ECO:0000313" key="9">
    <source>
        <dbReference type="EMBL" id="GEN08645.1"/>
    </source>
</evidence>
<dbReference type="PROSITE" id="PS00108">
    <property type="entry name" value="PROTEIN_KINASE_ST"/>
    <property type="match status" value="1"/>
</dbReference>
<dbReference type="PROSITE" id="PS00107">
    <property type="entry name" value="PROTEIN_KINASE_ATP"/>
    <property type="match status" value="1"/>
</dbReference>
<evidence type="ECO:0000313" key="11">
    <source>
        <dbReference type="Proteomes" id="UP000183760"/>
    </source>
</evidence>
<dbReference type="SUPFAM" id="SSF56112">
    <property type="entry name" value="Protein kinase-like (PK-like)"/>
    <property type="match status" value="1"/>
</dbReference>
<dbReference type="InterPro" id="IPR017441">
    <property type="entry name" value="Protein_kinase_ATP_BS"/>
</dbReference>
<dbReference type="RefSeq" id="WP_074957320.1">
    <property type="nucleotide sequence ID" value="NZ_BJXR01000030.1"/>
</dbReference>
<reference evidence="10 11" key="1">
    <citation type="submission" date="2016-10" db="EMBL/GenBank/DDBJ databases">
        <authorList>
            <person name="Varghese N."/>
            <person name="Submissions S."/>
        </authorList>
    </citation>
    <scope>NUCLEOTIDE SEQUENCE [LARGE SCALE GENOMIC DNA]</scope>
    <source>
        <strain evidence="10 11">DSM 16525</strain>
    </source>
</reference>
<dbReference type="InterPro" id="IPR000719">
    <property type="entry name" value="Prot_kinase_dom"/>
</dbReference>
<keyword evidence="4 6" id="KW-0067">ATP-binding</keyword>
<accession>A0A511T3A9</accession>
<evidence type="ECO:0000256" key="7">
    <source>
        <dbReference type="SAM" id="MobiDB-lite"/>
    </source>
</evidence>
<keyword evidence="11" id="KW-1185">Reference proteome</keyword>
<evidence type="ECO:0000259" key="8">
    <source>
        <dbReference type="PROSITE" id="PS50011"/>
    </source>
</evidence>
<dbReference type="GO" id="GO:0005524">
    <property type="term" value="F:ATP binding"/>
    <property type="evidence" value="ECO:0007669"/>
    <property type="project" value="UniProtKB-UniRule"/>
</dbReference>
<dbReference type="InterPro" id="IPR008271">
    <property type="entry name" value="Ser/Thr_kinase_AS"/>
</dbReference>
<dbReference type="Pfam" id="PF00069">
    <property type="entry name" value="Pkinase"/>
    <property type="match status" value="1"/>
</dbReference>
<comment type="caution">
    <text evidence="9">The sequence shown here is derived from an EMBL/GenBank/DDBJ whole genome shotgun (WGS) entry which is preliminary data.</text>
</comment>
<gene>
    <name evidence="9" type="ORF">MFU01_36820</name>
    <name evidence="10" type="ORF">SAMN05443572_108313</name>
</gene>
<dbReference type="CDD" id="cd14014">
    <property type="entry name" value="STKc_PknB_like"/>
    <property type="match status" value="1"/>
</dbReference>
<feature type="repeat" description="TPR" evidence="5">
    <location>
        <begin position="648"/>
        <end position="681"/>
    </location>
</feature>
<dbReference type="InterPro" id="IPR027383">
    <property type="entry name" value="Znf_put"/>
</dbReference>
<dbReference type="Gene3D" id="1.10.10.1320">
    <property type="entry name" value="Anti-sigma factor, zinc-finger domain"/>
    <property type="match status" value="1"/>
</dbReference>
<dbReference type="PANTHER" id="PTHR43289:SF6">
    <property type="entry name" value="SERINE_THREONINE-PROTEIN KINASE NEKL-3"/>
    <property type="match status" value="1"/>
</dbReference>
<sequence length="999" mass="109555">MNCPDENTLVAYCERALDPAQTRAVEAHVEGCSACLVLVGEAARGGARATTQRQSAEPRVGTGEPLVPEPTPSRGAQLGRYVVLDRVGAGGMGMVLSAYDPHLDRRVALKLVRPLQGAGALELEQRLLREAQAVARLSHPHVITVFDVGTVDGKLFMAMEFVEGVTLRQWLKAAPRSWRQVLDLFQQAGQGLAAAHAAQLVHRDFKPDNVLVDSRGRARVTDFGLARLLLDAPASTPTPSPGEGAREQDTVLTRTGSLVGTPAYMPPEQWNGEPLDARGDQFSFCVALYEALFRVRPFARGHPPDFQRLQAPAQDTDCPAWVRRVVLRGLSVAPSERHPSMDALLEALRKDPTRRRTRSWALLGALAVLTPLALWPLLRREPAPCGGAAARMAPTWSEARESKVRAALLATGTPLASTTADGVARNLHDYRLGWERAYTETCEATRVRHEQPDTVLALRMACLETRRQSLDVLAEALEHPDAALVQKAAEASLALAPVSDCARVESILSLAPEPRAPEAHARLVEARRRLSRAQVLLDTGRYSQGQAEAEAALTGARALAYRPLEAEVLHVSGWLAYRLAAHDQAERHWTASVRAALAGRHDVLALRATTDLVVVLGYDLRDMKRGLEHAAQARALMERVGTDEDLAGRLENHLGLVSFGEGQLPQALEHFQRALALRERTLGADHLETGKVVSNLALVRTRQGRHRDALPLYERALAIQRRHLGPNHPLVANTLLFLGDVHRLLEGPEAALPFYVEALALREATLGDAHLATLRLHNDLGRLYEQLEDFARAQHHHGEALRGTARVFGEQHAEHAQSLQRLAALDARRGRLDAALEGYARVLALQEKLGVSTTGTREERASVLRRAGRAREALSELEQVLAHKEGEGGPRQPRLVSTLVELARARLASRQPELARLAAERALDIIQPLGWSAPREAEVRFVLAQALWTTREARPRAAALADEALAAFTAAGRVYRHQAREVSDWKRAHVQLQRGIPRE</sequence>
<dbReference type="STRING" id="1334629.MFUL124B02_16400"/>